<dbReference type="EMBL" id="MHQJ01000013">
    <property type="protein sequence ID" value="OHA01566.1"/>
    <property type="molecule type" value="Genomic_DNA"/>
</dbReference>
<reference evidence="1 2" key="1">
    <citation type="journal article" date="2016" name="Nat. Commun.">
        <title>Thousands of microbial genomes shed light on interconnected biogeochemical processes in an aquifer system.</title>
        <authorList>
            <person name="Anantharaman K."/>
            <person name="Brown C.T."/>
            <person name="Hug L.A."/>
            <person name="Sharon I."/>
            <person name="Castelle C.J."/>
            <person name="Probst A.J."/>
            <person name="Thomas B.C."/>
            <person name="Singh A."/>
            <person name="Wilkins M.J."/>
            <person name="Karaoz U."/>
            <person name="Brodie E.L."/>
            <person name="Williams K.H."/>
            <person name="Hubbard S.S."/>
            <person name="Banfield J.F."/>
        </authorList>
    </citation>
    <scope>NUCLEOTIDE SEQUENCE [LARGE SCALE GENOMIC DNA]</scope>
</reference>
<organism evidence="1 2">
    <name type="scientific">Candidatus Sungbacteria bacterium RIFCSPHIGHO2_02_FULL_49_12</name>
    <dbReference type="NCBI Taxonomy" id="1802271"/>
    <lineage>
        <taxon>Bacteria</taxon>
        <taxon>Candidatus Sungiibacteriota</taxon>
    </lineage>
</organism>
<dbReference type="Gene3D" id="3.30.1460.30">
    <property type="entry name" value="YgaC/TfoX-N like chaperone"/>
    <property type="match status" value="1"/>
</dbReference>
<evidence type="ECO:0000313" key="1">
    <source>
        <dbReference type="EMBL" id="OHA01566.1"/>
    </source>
</evidence>
<evidence type="ECO:0000313" key="2">
    <source>
        <dbReference type="Proteomes" id="UP000177362"/>
    </source>
</evidence>
<accession>A0A1G2KQ72</accession>
<evidence type="ECO:0008006" key="3">
    <source>
        <dbReference type="Google" id="ProtNLM"/>
    </source>
</evidence>
<name>A0A1G2KQ72_9BACT</name>
<proteinExistence type="predicted"/>
<comment type="caution">
    <text evidence="1">The sequence shown here is derived from an EMBL/GenBank/DDBJ whole genome shotgun (WGS) entry which is preliminary data.</text>
</comment>
<dbReference type="Proteomes" id="UP000177362">
    <property type="component" value="Unassembled WGS sequence"/>
</dbReference>
<gene>
    <name evidence="1" type="ORF">A3C11_02425</name>
</gene>
<sequence>MTQKSLAAYLESQTAKWPRRYIRHLFGSVGFFYGPKLFAFLMENSFGIKVPEAGRKQLLRDSGAKQFFNAGKPFGRWLEVPFPETKKEAENLLPYFRRAYLLAKHLFHQAR</sequence>
<dbReference type="AlphaFoldDB" id="A0A1G2KQ72"/>
<protein>
    <recommendedName>
        <fullName evidence="3">TfoX N-terminal domain-containing protein</fullName>
    </recommendedName>
</protein>
<dbReference type="SUPFAM" id="SSF159894">
    <property type="entry name" value="YgaC/TfoX-N like"/>
    <property type="match status" value="1"/>
</dbReference>